<dbReference type="AlphaFoldDB" id="A0A510DUK0"/>
<dbReference type="Proteomes" id="UP000322983">
    <property type="component" value="Chromosome"/>
</dbReference>
<dbReference type="EMBL" id="AP018930">
    <property type="protein sequence ID" value="BBG26602.1"/>
    <property type="molecule type" value="Genomic_DNA"/>
</dbReference>
<dbReference type="Proteomes" id="UP000325030">
    <property type="component" value="Chromosome"/>
</dbReference>
<reference evidence="1 3" key="2">
    <citation type="journal article" date="2020" name="Int. J. Syst. Evol. Microbiol.">
        <title>Sulfuracidifex tepidarius gen. nov., sp. nov. and transfer of Sulfolobus metallicus Huber and Stetter 1992 to the genus Sulfuracidifex as Sulfuracidifex metallicus comb. nov.</title>
        <authorList>
            <person name="Itoh T."/>
            <person name="Miura T."/>
            <person name="Sakai H.D."/>
            <person name="Kato S."/>
            <person name="Ohkuma M."/>
            <person name="Takashina T."/>
        </authorList>
    </citation>
    <scope>NUCLEOTIDE SEQUENCE [LARGE SCALE GENOMIC DNA]</scope>
    <source>
        <strain evidence="1 3">IC-006</strain>
        <strain evidence="2">IC-007</strain>
    </source>
</reference>
<name>A0A510DUK0_9CREN</name>
<evidence type="ECO:0000313" key="4">
    <source>
        <dbReference type="Proteomes" id="UP000325030"/>
    </source>
</evidence>
<reference evidence="4" key="1">
    <citation type="submission" date="2018-09" db="EMBL/GenBank/DDBJ databases">
        <title>Complete Genome Sequencing of Sulfolobus sp. JCM 16834.</title>
        <authorList>
            <person name="Kato S."/>
            <person name="Itoh T."/>
            <person name="Ohkuma M."/>
        </authorList>
    </citation>
    <scope>NUCLEOTIDE SEQUENCE [LARGE SCALE GENOMIC DNA]</scope>
    <source>
        <strain evidence="4">IC-007</strain>
    </source>
</reference>
<dbReference type="GeneID" id="41717464"/>
<evidence type="ECO:0000313" key="3">
    <source>
        <dbReference type="Proteomes" id="UP000322983"/>
    </source>
</evidence>
<proteinExistence type="predicted"/>
<sequence>MEIFNGLERFLGPKIEDPSLDLEQLPQLINLLSIKVEGGENFTLYGPDGSSISSGTGKPEIRTPLKKRVITWELPKIDVESLREIVMYLVRCEEGESTFNPSPWERGGMAPGELRDKRIEYEIPDRTSMQIESGMLNPVIHYLNPFFVQEIEGRKFEGVTHFASFSVTRSITIVSSTPARFNLDDGVIKVEGSNLTKIESDEWAQAKPVMRLWDLRNNLLNLDCRYKYPISLYRIQPSCVIPLLIKYEDESIFIILENFSNRPVMSTFFISGRITEACISDLNGNCVESLNVDYDRLNIPLRRWGITPVRVKAKPLPEILLRKKIIH</sequence>
<keyword evidence="3" id="KW-1185">Reference proteome</keyword>
<dbReference type="OrthoDB" id="36284at2157"/>
<evidence type="ECO:0000313" key="2">
    <source>
        <dbReference type="EMBL" id="BBG26602.1"/>
    </source>
</evidence>
<dbReference type="RefSeq" id="WP_054845533.1">
    <property type="nucleotide sequence ID" value="NZ_AP018929.1"/>
</dbReference>
<dbReference type="STRING" id="1294262.GCA_001316085_01094"/>
<dbReference type="EMBL" id="AP018929">
    <property type="protein sequence ID" value="BBG23847.1"/>
    <property type="molecule type" value="Genomic_DNA"/>
</dbReference>
<dbReference type="KEGG" id="step:IC006_1143"/>
<accession>A0A510E293</accession>
<organism evidence="1 3">
    <name type="scientific">Sulfuracidifex tepidarius</name>
    <dbReference type="NCBI Taxonomy" id="1294262"/>
    <lineage>
        <taxon>Archaea</taxon>
        <taxon>Thermoproteota</taxon>
        <taxon>Thermoprotei</taxon>
        <taxon>Sulfolobales</taxon>
        <taxon>Sulfolobaceae</taxon>
        <taxon>Sulfuracidifex</taxon>
    </lineage>
</organism>
<accession>A0A510DUK0</accession>
<gene>
    <name evidence="1" type="ORF">IC006_1143</name>
    <name evidence="2" type="ORF">IC007_1118</name>
</gene>
<protein>
    <submittedName>
        <fullName evidence="1">Uncharacterized protein</fullName>
    </submittedName>
</protein>
<evidence type="ECO:0000313" key="1">
    <source>
        <dbReference type="EMBL" id="BBG23847.1"/>
    </source>
</evidence>